<evidence type="ECO:0000313" key="2">
    <source>
        <dbReference type="EMBL" id="KFB35686.1"/>
    </source>
</evidence>
<evidence type="ECO:0000256" key="1">
    <source>
        <dbReference type="SAM" id="MobiDB-lite"/>
    </source>
</evidence>
<reference evidence="3" key="2">
    <citation type="submission" date="2020-05" db="UniProtKB">
        <authorList>
            <consortium name="EnsemblMetazoa"/>
        </authorList>
    </citation>
    <scope>IDENTIFICATION</scope>
</reference>
<dbReference type="AlphaFoldDB" id="A0A084VCJ2"/>
<reference evidence="2 4" key="1">
    <citation type="journal article" date="2014" name="BMC Genomics">
        <title>Genome sequence of Anopheles sinensis provides insight into genetics basis of mosquito competence for malaria parasites.</title>
        <authorList>
            <person name="Zhou D."/>
            <person name="Zhang D."/>
            <person name="Ding G."/>
            <person name="Shi L."/>
            <person name="Hou Q."/>
            <person name="Ye Y."/>
            <person name="Xu Y."/>
            <person name="Zhou H."/>
            <person name="Xiong C."/>
            <person name="Li S."/>
            <person name="Yu J."/>
            <person name="Hong S."/>
            <person name="Yu X."/>
            <person name="Zou P."/>
            <person name="Chen C."/>
            <person name="Chang X."/>
            <person name="Wang W."/>
            <person name="Lv Y."/>
            <person name="Sun Y."/>
            <person name="Ma L."/>
            <person name="Shen B."/>
            <person name="Zhu C."/>
        </authorList>
    </citation>
    <scope>NUCLEOTIDE SEQUENCE [LARGE SCALE GENOMIC DNA]</scope>
</reference>
<feature type="compositionally biased region" description="Low complexity" evidence="1">
    <location>
        <begin position="47"/>
        <end position="62"/>
    </location>
</feature>
<dbReference type="EMBL" id="ATLV01010770">
    <property type="status" value="NOT_ANNOTATED_CDS"/>
    <property type="molecule type" value="Genomic_DNA"/>
</dbReference>
<proteinExistence type="predicted"/>
<organism evidence="2">
    <name type="scientific">Anopheles sinensis</name>
    <name type="common">Mosquito</name>
    <dbReference type="NCBI Taxonomy" id="74873"/>
    <lineage>
        <taxon>Eukaryota</taxon>
        <taxon>Metazoa</taxon>
        <taxon>Ecdysozoa</taxon>
        <taxon>Arthropoda</taxon>
        <taxon>Hexapoda</taxon>
        <taxon>Insecta</taxon>
        <taxon>Pterygota</taxon>
        <taxon>Neoptera</taxon>
        <taxon>Endopterygota</taxon>
        <taxon>Diptera</taxon>
        <taxon>Nematocera</taxon>
        <taxon>Culicoidea</taxon>
        <taxon>Culicidae</taxon>
        <taxon>Anophelinae</taxon>
        <taxon>Anopheles</taxon>
    </lineage>
</organism>
<dbReference type="STRING" id="74873.A0A084VCJ2"/>
<dbReference type="Proteomes" id="UP000030765">
    <property type="component" value="Unassembled WGS sequence"/>
</dbReference>
<accession>A0A084VCJ2</accession>
<name>A0A084VCJ2_ANOSI</name>
<protein>
    <submittedName>
        <fullName evidence="2 3">Speedy protein 1-A-like protein</fullName>
    </submittedName>
</protein>
<keyword evidence="4" id="KW-1185">Reference proteome</keyword>
<dbReference type="EnsemblMetazoa" id="ASIC002578-RA">
    <property type="protein sequence ID" value="ASIC002578-PA"/>
    <property type="gene ID" value="ASIC002578"/>
</dbReference>
<dbReference type="EMBL" id="KE524613">
    <property type="protein sequence ID" value="KFB35686.1"/>
    <property type="molecule type" value="Genomic_DNA"/>
</dbReference>
<feature type="compositionally biased region" description="Low complexity" evidence="1">
    <location>
        <begin position="95"/>
        <end position="109"/>
    </location>
</feature>
<dbReference type="OrthoDB" id="10049357at2759"/>
<gene>
    <name evidence="2" type="ORF">ZHAS_00002578</name>
</gene>
<feature type="region of interest" description="Disordered" evidence="1">
    <location>
        <begin position="1"/>
        <end position="113"/>
    </location>
</feature>
<dbReference type="EMBL" id="ATLV01010768">
    <property type="status" value="NOT_ANNOTATED_CDS"/>
    <property type="molecule type" value="Genomic_DNA"/>
</dbReference>
<dbReference type="VEuPathDB" id="VectorBase:ASIS008954"/>
<evidence type="ECO:0000313" key="3">
    <source>
        <dbReference type="EnsemblMetazoa" id="ASIC002578-PA"/>
    </source>
</evidence>
<evidence type="ECO:0000313" key="4">
    <source>
        <dbReference type="Proteomes" id="UP000030765"/>
    </source>
</evidence>
<dbReference type="EMBL" id="ATLV01010769">
    <property type="status" value="NOT_ANNOTATED_CDS"/>
    <property type="molecule type" value="Genomic_DNA"/>
</dbReference>
<sequence>MVLSGGVGAEIDARNSLQHGRGSFSPAATESGLSPDHRGDPSSMGEAANDAPSAAATSGPSPKLHSGHPPSITVPAARTVGMSPEETVDERPTAHDTTTSVTTPATSPARQKDDFARRCELLRMSIKLQQTQLELMMLEEAGSVSSLGKAEEWLCATDRCGTGYSGKNGAEIFASTTENPLPTNSAEHSPRVFGMAARDGGWHELAEGKRVLLTQIQRDGYPTEIRVLKSSAKRKHTWGQLIEKNSPLYKQTPVLDNRGILRVGGAFLHVSA</sequence>
<dbReference type="VEuPathDB" id="VectorBase:ASIC002578"/>